<comment type="subcellular location">
    <subcellularLocation>
        <location evidence="1">Cell inner membrane</location>
        <topology evidence="1">Single-pass membrane protein</topology>
        <orientation evidence="1">Periplasmic side</orientation>
    </subcellularLocation>
</comment>
<protein>
    <recommendedName>
        <fullName evidence="11">TonB C-terminal domain-containing protein</fullName>
    </recommendedName>
</protein>
<keyword evidence="8" id="KW-1133">Transmembrane helix</keyword>
<evidence type="ECO:0000256" key="10">
    <source>
        <dbReference type="SAM" id="SignalP"/>
    </source>
</evidence>
<dbReference type="Proteomes" id="UP000239590">
    <property type="component" value="Unassembled WGS sequence"/>
</dbReference>
<accession>A0A2S7ISI4</accession>
<evidence type="ECO:0000256" key="2">
    <source>
        <dbReference type="ARBA" id="ARBA00006555"/>
    </source>
</evidence>
<dbReference type="GO" id="GO:0031992">
    <property type="term" value="F:energy transducer activity"/>
    <property type="evidence" value="ECO:0007669"/>
    <property type="project" value="TreeGrafter"/>
</dbReference>
<evidence type="ECO:0000256" key="8">
    <source>
        <dbReference type="ARBA" id="ARBA00022989"/>
    </source>
</evidence>
<keyword evidence="3" id="KW-0813">Transport</keyword>
<dbReference type="GO" id="GO:0015031">
    <property type="term" value="P:protein transport"/>
    <property type="evidence" value="ECO:0007669"/>
    <property type="project" value="UniProtKB-KW"/>
</dbReference>
<feature type="signal peptide" evidence="10">
    <location>
        <begin position="1"/>
        <end position="18"/>
    </location>
</feature>
<dbReference type="GO" id="GO:0098797">
    <property type="term" value="C:plasma membrane protein complex"/>
    <property type="evidence" value="ECO:0007669"/>
    <property type="project" value="TreeGrafter"/>
</dbReference>
<dbReference type="PROSITE" id="PS52015">
    <property type="entry name" value="TONB_CTD"/>
    <property type="match status" value="1"/>
</dbReference>
<dbReference type="GO" id="GO:0055085">
    <property type="term" value="P:transmembrane transport"/>
    <property type="evidence" value="ECO:0007669"/>
    <property type="project" value="InterPro"/>
</dbReference>
<evidence type="ECO:0000256" key="1">
    <source>
        <dbReference type="ARBA" id="ARBA00004383"/>
    </source>
</evidence>
<evidence type="ECO:0000256" key="7">
    <source>
        <dbReference type="ARBA" id="ARBA00022927"/>
    </source>
</evidence>
<keyword evidence="6" id="KW-0812">Transmembrane</keyword>
<dbReference type="InterPro" id="IPR006260">
    <property type="entry name" value="TonB/TolA_C"/>
</dbReference>
<dbReference type="Gene3D" id="3.30.1150.10">
    <property type="match status" value="1"/>
</dbReference>
<organism evidence="12 13">
    <name type="scientific">Siphonobacter curvatus</name>
    <dbReference type="NCBI Taxonomy" id="2094562"/>
    <lineage>
        <taxon>Bacteria</taxon>
        <taxon>Pseudomonadati</taxon>
        <taxon>Bacteroidota</taxon>
        <taxon>Cytophagia</taxon>
        <taxon>Cytophagales</taxon>
        <taxon>Cytophagaceae</taxon>
        <taxon>Siphonobacter</taxon>
    </lineage>
</organism>
<dbReference type="OrthoDB" id="9812355at2"/>
<evidence type="ECO:0000259" key="11">
    <source>
        <dbReference type="PROSITE" id="PS52015"/>
    </source>
</evidence>
<dbReference type="AlphaFoldDB" id="A0A2S7ISI4"/>
<evidence type="ECO:0000313" key="13">
    <source>
        <dbReference type="Proteomes" id="UP000239590"/>
    </source>
</evidence>
<reference evidence="13" key="1">
    <citation type="submission" date="2018-02" db="EMBL/GenBank/DDBJ databases">
        <title>Genome sequencing of Solimonas sp. HR-BB.</title>
        <authorList>
            <person name="Lee Y."/>
            <person name="Jeon C.O."/>
        </authorList>
    </citation>
    <scope>NUCLEOTIDE SEQUENCE [LARGE SCALE GENOMIC DNA]</scope>
    <source>
        <strain evidence="13">HR-U</strain>
    </source>
</reference>
<evidence type="ECO:0000256" key="3">
    <source>
        <dbReference type="ARBA" id="ARBA00022448"/>
    </source>
</evidence>
<proteinExistence type="inferred from homology"/>
<dbReference type="RefSeq" id="WP_104713179.1">
    <property type="nucleotide sequence ID" value="NZ_PTRA01000001.1"/>
</dbReference>
<dbReference type="NCBIfam" id="TIGR01352">
    <property type="entry name" value="tonB_Cterm"/>
    <property type="match status" value="1"/>
</dbReference>
<name>A0A2S7ISI4_9BACT</name>
<dbReference type="PANTHER" id="PTHR33446">
    <property type="entry name" value="PROTEIN TONB-RELATED"/>
    <property type="match status" value="1"/>
</dbReference>
<dbReference type="Pfam" id="PF03544">
    <property type="entry name" value="TonB_C"/>
    <property type="match status" value="1"/>
</dbReference>
<comment type="similarity">
    <text evidence="2">Belongs to the TonB family.</text>
</comment>
<evidence type="ECO:0000256" key="4">
    <source>
        <dbReference type="ARBA" id="ARBA00022475"/>
    </source>
</evidence>
<feature type="domain" description="TonB C-terminal" evidence="11">
    <location>
        <begin position="224"/>
        <end position="315"/>
    </location>
</feature>
<sequence>MKYLLTTLITFLSPFLLAQNATRIYYLDTEVATSIPDSARFYLDLTIQGDTLYQYTEYDKSGVRRAEGFAVRIMPMLERHDRYTTFYPHQQKHREGRYFKNQPMGIWRTYHPNGKLEEMGVWAKNPRPYEAPLRYLLTTYADSTGQMLVTQGHGTITRHDPKGSVQEVGSYREGLKDSVWVGYRTDGRKEYEETYTAGVLQEGRSFDAQANTYPYTTLDTPISFESDGLFKFLNLNIRYPPEAQRAESQGTVILNFLIDTQGVPQDIRVSSSPDPILTKEAIRVIQLSKGKWKPATKRGKVVANRFVLPIPFKII</sequence>
<gene>
    <name evidence="12" type="ORF">C5O19_13930</name>
</gene>
<keyword evidence="5" id="KW-0997">Cell inner membrane</keyword>
<keyword evidence="9" id="KW-0472">Membrane</keyword>
<keyword evidence="10" id="KW-0732">Signal</keyword>
<dbReference type="SUPFAM" id="SSF82185">
    <property type="entry name" value="Histone H3 K4-specific methyltransferase SET7/9 N-terminal domain"/>
    <property type="match status" value="1"/>
</dbReference>
<evidence type="ECO:0000256" key="6">
    <source>
        <dbReference type="ARBA" id="ARBA00022692"/>
    </source>
</evidence>
<dbReference type="EMBL" id="PTRA01000001">
    <property type="protein sequence ID" value="PQA60665.1"/>
    <property type="molecule type" value="Genomic_DNA"/>
</dbReference>
<keyword evidence="13" id="KW-1185">Reference proteome</keyword>
<keyword evidence="4" id="KW-1003">Cell membrane</keyword>
<evidence type="ECO:0000256" key="5">
    <source>
        <dbReference type="ARBA" id="ARBA00022519"/>
    </source>
</evidence>
<dbReference type="Gene3D" id="3.90.930.1">
    <property type="match status" value="1"/>
</dbReference>
<dbReference type="InterPro" id="IPR037682">
    <property type="entry name" value="TonB_C"/>
</dbReference>
<dbReference type="InterPro" id="IPR051045">
    <property type="entry name" value="TonB-dependent_transducer"/>
</dbReference>
<comment type="caution">
    <text evidence="12">The sequence shown here is derived from an EMBL/GenBank/DDBJ whole genome shotgun (WGS) entry which is preliminary data.</text>
</comment>
<evidence type="ECO:0000256" key="9">
    <source>
        <dbReference type="ARBA" id="ARBA00023136"/>
    </source>
</evidence>
<keyword evidence="7" id="KW-0653">Protein transport</keyword>
<dbReference type="PANTHER" id="PTHR33446:SF2">
    <property type="entry name" value="PROTEIN TONB"/>
    <property type="match status" value="1"/>
</dbReference>
<feature type="chain" id="PRO_5015758483" description="TonB C-terminal domain-containing protein" evidence="10">
    <location>
        <begin position="19"/>
        <end position="315"/>
    </location>
</feature>
<dbReference type="Gene3D" id="2.20.110.10">
    <property type="entry name" value="Histone H3 K4-specific methyltransferase SET7/9 N-terminal domain"/>
    <property type="match status" value="1"/>
</dbReference>
<dbReference type="SUPFAM" id="SSF74653">
    <property type="entry name" value="TolA/TonB C-terminal domain"/>
    <property type="match status" value="1"/>
</dbReference>
<evidence type="ECO:0000313" key="12">
    <source>
        <dbReference type="EMBL" id="PQA60665.1"/>
    </source>
</evidence>